<keyword evidence="1" id="KW-1185">Reference proteome</keyword>
<evidence type="ECO:0000313" key="1">
    <source>
        <dbReference type="Proteomes" id="UP000036681"/>
    </source>
</evidence>
<dbReference type="WBParaSite" id="ALUE_0001251801-mRNA-1">
    <property type="protein sequence ID" value="ALUE_0001251801-mRNA-1"/>
    <property type="gene ID" value="ALUE_0001251801"/>
</dbReference>
<protein>
    <submittedName>
        <fullName evidence="2">30S ribosomal protein S5</fullName>
    </submittedName>
</protein>
<proteinExistence type="predicted"/>
<sequence length="86" mass="9607">MHRRKIGGAAYRKGAIKLGFLVNPLHTSFPNHVNVIIVTGFGRNDKTAAAKRVRRPTPWASPRADVDLNGRMITSLRSVLRIDPDY</sequence>
<accession>A0A0M3I676</accession>
<name>A0A0M3I676_ASCLU</name>
<organism evidence="1 2">
    <name type="scientific">Ascaris lumbricoides</name>
    <name type="common">Giant roundworm</name>
    <dbReference type="NCBI Taxonomy" id="6252"/>
    <lineage>
        <taxon>Eukaryota</taxon>
        <taxon>Metazoa</taxon>
        <taxon>Ecdysozoa</taxon>
        <taxon>Nematoda</taxon>
        <taxon>Chromadorea</taxon>
        <taxon>Rhabditida</taxon>
        <taxon>Spirurina</taxon>
        <taxon>Ascaridomorpha</taxon>
        <taxon>Ascaridoidea</taxon>
        <taxon>Ascarididae</taxon>
        <taxon>Ascaris</taxon>
    </lineage>
</organism>
<dbReference type="AlphaFoldDB" id="A0A0M3I676"/>
<reference evidence="2" key="1">
    <citation type="submission" date="2017-02" db="UniProtKB">
        <authorList>
            <consortium name="WormBaseParasite"/>
        </authorList>
    </citation>
    <scope>IDENTIFICATION</scope>
</reference>
<evidence type="ECO:0000313" key="2">
    <source>
        <dbReference type="WBParaSite" id="ALUE_0001251801-mRNA-1"/>
    </source>
</evidence>
<dbReference type="Proteomes" id="UP000036681">
    <property type="component" value="Unplaced"/>
</dbReference>